<keyword evidence="1" id="KW-0732">Signal</keyword>
<keyword evidence="4" id="KW-1185">Reference proteome</keyword>
<dbReference type="EMBL" id="ML995844">
    <property type="protein sequence ID" value="KAF2768419.1"/>
    <property type="molecule type" value="Genomic_DNA"/>
</dbReference>
<dbReference type="OrthoDB" id="160645at2759"/>
<feature type="chain" id="PRO_5026192964" description="Apple domain-containing protein" evidence="1">
    <location>
        <begin position="21"/>
        <end position="1294"/>
    </location>
</feature>
<accession>A0A6G1L779</accession>
<evidence type="ECO:0000313" key="3">
    <source>
        <dbReference type="EMBL" id="KAF2768419.1"/>
    </source>
</evidence>
<organism evidence="3 4">
    <name type="scientific">Teratosphaeria nubilosa</name>
    <dbReference type="NCBI Taxonomy" id="161662"/>
    <lineage>
        <taxon>Eukaryota</taxon>
        <taxon>Fungi</taxon>
        <taxon>Dikarya</taxon>
        <taxon>Ascomycota</taxon>
        <taxon>Pezizomycotina</taxon>
        <taxon>Dothideomycetes</taxon>
        <taxon>Dothideomycetidae</taxon>
        <taxon>Mycosphaerellales</taxon>
        <taxon>Teratosphaeriaceae</taxon>
        <taxon>Teratosphaeria</taxon>
    </lineage>
</organism>
<protein>
    <recommendedName>
        <fullName evidence="2">Apple domain-containing protein</fullName>
    </recommendedName>
</protein>
<name>A0A6G1L779_9PEZI</name>
<gene>
    <name evidence="3" type="ORF">EJ03DRAFT_352144</name>
</gene>
<feature type="domain" description="Apple" evidence="2">
    <location>
        <begin position="974"/>
        <end position="1068"/>
    </location>
</feature>
<dbReference type="PROSITE" id="PS50948">
    <property type="entry name" value="PAN"/>
    <property type="match status" value="2"/>
</dbReference>
<evidence type="ECO:0000256" key="1">
    <source>
        <dbReference type="SAM" id="SignalP"/>
    </source>
</evidence>
<proteinExistence type="predicted"/>
<reference evidence="3" key="1">
    <citation type="journal article" date="2020" name="Stud. Mycol.">
        <title>101 Dothideomycetes genomes: a test case for predicting lifestyles and emergence of pathogens.</title>
        <authorList>
            <person name="Haridas S."/>
            <person name="Albert R."/>
            <person name="Binder M."/>
            <person name="Bloem J."/>
            <person name="Labutti K."/>
            <person name="Salamov A."/>
            <person name="Andreopoulos B."/>
            <person name="Baker S."/>
            <person name="Barry K."/>
            <person name="Bills G."/>
            <person name="Bluhm B."/>
            <person name="Cannon C."/>
            <person name="Castanera R."/>
            <person name="Culley D."/>
            <person name="Daum C."/>
            <person name="Ezra D."/>
            <person name="Gonzalez J."/>
            <person name="Henrissat B."/>
            <person name="Kuo A."/>
            <person name="Liang C."/>
            <person name="Lipzen A."/>
            <person name="Lutzoni F."/>
            <person name="Magnuson J."/>
            <person name="Mondo S."/>
            <person name="Nolan M."/>
            <person name="Ohm R."/>
            <person name="Pangilinan J."/>
            <person name="Park H.-J."/>
            <person name="Ramirez L."/>
            <person name="Alfaro M."/>
            <person name="Sun H."/>
            <person name="Tritt A."/>
            <person name="Yoshinaga Y."/>
            <person name="Zwiers L.-H."/>
            <person name="Turgeon B."/>
            <person name="Goodwin S."/>
            <person name="Spatafora J."/>
            <person name="Crous P."/>
            <person name="Grigoriev I."/>
        </authorList>
    </citation>
    <scope>NUCLEOTIDE SEQUENCE</scope>
    <source>
        <strain evidence="3">CBS 116005</strain>
    </source>
</reference>
<dbReference type="InterPro" id="IPR003609">
    <property type="entry name" value="Pan_app"/>
</dbReference>
<dbReference type="PANTHER" id="PTHR33946:SF4">
    <property type="entry name" value="COAGULATION FACTOR XI"/>
    <property type="match status" value="1"/>
</dbReference>
<evidence type="ECO:0000259" key="2">
    <source>
        <dbReference type="PROSITE" id="PS50948"/>
    </source>
</evidence>
<feature type="signal peptide" evidence="1">
    <location>
        <begin position="1"/>
        <end position="20"/>
    </location>
</feature>
<feature type="domain" description="Apple" evidence="2">
    <location>
        <begin position="696"/>
        <end position="788"/>
    </location>
</feature>
<dbReference type="Pfam" id="PF14295">
    <property type="entry name" value="PAN_4"/>
    <property type="match status" value="5"/>
</dbReference>
<dbReference type="Gene3D" id="3.50.4.10">
    <property type="entry name" value="Hepatocyte Growth Factor"/>
    <property type="match status" value="5"/>
</dbReference>
<sequence length="1294" mass="126516">MVNLKAAAFGVAALSRLVSGSPVEREKANVYFTSSPGDEVYSVETIPTTYTQTQYLMECRHPSGVLTSPTSLAANQYTTIVSLSGYAPFTALLTSVPSTSFSTAAISSSNSSSSGYKVTSATTLTVTASMTATIIPAVGSSLQSYAVPSGLYTPSASSDVGSHASLVTTIPVVPAAGPAGTPTLPGTAQTYFAQSSPAASLPTFAINSLLADVLQAVSSNVAEAITAAPDALLSASSAVSSIVDQGLSSMASLVPAGASLSSASVALTSAASAGLSNAAQASAASTLQSAVSSALVGAASKGIAAAASVFNNPSASAASTEAPAIPSAQASSLVNSIISSAPSIPSAQASSYINSMVSSGAQSLPSAQASSLVNSIVSAATATLWQSAQTTSKISATSIITSLSPAKASDIISDVSSVKAQLSSAAALGSSLKAAGSSVVVQQASSAAAQLSGAAAQASSVLAEAASFRAPNGLTSGLGSQVSAVQSQASGLASQASETSNPVTFASTTAPSYSSASPSSTAPSIAPSSVSTSLSASSVSTVLSSTASTSTSGLSSGSSSVGLTSSTSTSASAAATCKAGGVTYTSGQQYTDTNNITYVIHCSQDNSQGSFSTYSVMTGGFATCFSACDNTQGCAGFTYSGSDSGNCYLKSVEGKYSSAGSSIVSAFHLSSSNPGSSASTSSSSTGTSSAAASSGCADLAAQGSNFTDSNGNTYQVQCAYDYAGNDLSSQSASSFEGCFAACDATSGCMAFSFLGGEGAGTCYLKSRAVSGSASKNRADSAKLISVGSSSSTSAAASASSASSSTAFSAPLSSSDAPVSSSSLSTSSASSSLSYSTASSSSSAPTATGSAKSCSALAARGLTYTDANNHTYSVQCGYDFAGNDIGTASGYFADCYTACDQTSGCTAFSFVGGSSQGTCYLKSAVGGGGQNSNVDAAQLISPLPTSTTFSTALGAASTASSTAGSSSTAQASGSCASIGNSQSPTLYTDSNGASYEVQCQHDIPANDLTSASAPTFQSCFAICDKTSGCTAFSWLVGNGPGTCYLKSGNIATPPLTSSNADVAYLISRGNSASSLMSSFSSTLVPSFSISAPSSSTFVTSTQASAASTSSVSISNLSSTVTSISRASTQSPSSTSASAISGVTSSITSSTSLVVASNSTSSIAAASSSAVAGCCASLGSTYDGYTVQCDTDHYGGDLPSGSASSFQGCFSQCDAISQCVGFAYVGGSGAGTCYFKSSVTGSQSNSNVDFAYKPQAVSGATASTISNGVHYRYGARYDHDGHDFRDQVWANAYIVV</sequence>
<evidence type="ECO:0000313" key="4">
    <source>
        <dbReference type="Proteomes" id="UP000799436"/>
    </source>
</evidence>
<dbReference type="Proteomes" id="UP000799436">
    <property type="component" value="Unassembled WGS sequence"/>
</dbReference>
<dbReference type="PANTHER" id="PTHR33946">
    <property type="match status" value="1"/>
</dbReference>